<dbReference type="SUPFAM" id="SSF50494">
    <property type="entry name" value="Trypsin-like serine proteases"/>
    <property type="match status" value="1"/>
</dbReference>
<dbReference type="KEGG" id="dgo:DGo_PC0063"/>
<organism evidence="1 2">
    <name type="scientific">Deinococcus gobiensis (strain DSM 21396 / JCM 16679 / CGMCC 1.7299 / I-0)</name>
    <dbReference type="NCBI Taxonomy" id="745776"/>
    <lineage>
        <taxon>Bacteria</taxon>
        <taxon>Thermotogati</taxon>
        <taxon>Deinococcota</taxon>
        <taxon>Deinococci</taxon>
        <taxon>Deinococcales</taxon>
        <taxon>Deinococcaceae</taxon>
        <taxon>Deinococcus</taxon>
    </lineage>
</organism>
<sequence>MTHRPRRFPQLKGYLGIAVSVLCFLLALRPVHAERRLVTAEEMNGTQLYRAIQGRAFKIEKRIRPEYLIQGDSPVEYSSGVLYKNGYIITTYDAIKYYADISIYGSDLKSYKSRVVVFDKSRNIAILKIASGGPKFKTPLAIAKQSYHGEVVYSLGGLNGIHSAFFKAILGGKVSGKALYHEEGIGVSIRTYMMTNLQTTDGGSGTPVFNTRGQLLGLVDLNSLPEKSLTGVFTFVLPVDDEIRSLMNAIR</sequence>
<keyword evidence="1" id="KW-0614">Plasmid</keyword>
<dbReference type="OrthoDB" id="9766361at2"/>
<dbReference type="HOGENOM" id="CLU_1105719_0_0_0"/>
<keyword evidence="2" id="KW-1185">Reference proteome</keyword>
<reference evidence="1 2" key="1">
    <citation type="journal article" date="2012" name="PLoS ONE">
        <title>Genome sequence and transcriptome analysis of the radioresistant bacterium Deinococcus gobiensis: insights into the extreme environmental adaptations.</title>
        <authorList>
            <person name="Yuan M."/>
            <person name="Chen M."/>
            <person name="Zhang W."/>
            <person name="Lu W."/>
            <person name="Wang J."/>
            <person name="Yang M."/>
            <person name="Zhao P."/>
            <person name="Tang R."/>
            <person name="Li X."/>
            <person name="Hao Y."/>
            <person name="Zhou Z."/>
            <person name="Zhan Y."/>
            <person name="Yu H."/>
            <person name="Teng C."/>
            <person name="Yan Y."/>
            <person name="Ping S."/>
            <person name="Wang Y."/>
            <person name="Lin M."/>
        </authorList>
    </citation>
    <scope>NUCLEOTIDE SEQUENCE [LARGE SCALE GENOMIC DNA]</scope>
    <source>
        <strain evidence="2">DSM 21396 / JCM 16679 / CGMCC 1.7299 / I-0</strain>
        <plasmid evidence="1">P3</plasmid>
    </source>
</reference>
<accession>H8H2V8</accession>
<protein>
    <submittedName>
        <fullName evidence="1">Peptidase S1 and S6, chymotrypsin/Hap</fullName>
    </submittedName>
</protein>
<dbReference type="AlphaFoldDB" id="H8H2V8"/>
<evidence type="ECO:0000313" key="2">
    <source>
        <dbReference type="Proteomes" id="UP000007575"/>
    </source>
</evidence>
<dbReference type="Pfam" id="PF13365">
    <property type="entry name" value="Trypsin_2"/>
    <property type="match status" value="1"/>
</dbReference>
<name>H8H2V8_DEIGI</name>
<proteinExistence type="predicted"/>
<evidence type="ECO:0000313" key="1">
    <source>
        <dbReference type="EMBL" id="AFD27855.1"/>
    </source>
</evidence>
<dbReference type="Proteomes" id="UP000007575">
    <property type="component" value="Plasmid P3"/>
</dbReference>
<geneLocation type="plasmid" evidence="1 2">
    <name>P3</name>
</geneLocation>
<dbReference type="PANTHER" id="PTHR43019:SF23">
    <property type="entry name" value="PROTEASE DO-LIKE 5, CHLOROPLASTIC"/>
    <property type="match status" value="1"/>
</dbReference>
<dbReference type="EMBL" id="CP002194">
    <property type="protein sequence ID" value="AFD27855.1"/>
    <property type="molecule type" value="Genomic_DNA"/>
</dbReference>
<gene>
    <name evidence="1" type="primary">degP</name>
    <name evidence="1" type="ordered locus">DGo_PC0063</name>
</gene>
<dbReference type="InterPro" id="IPR009003">
    <property type="entry name" value="Peptidase_S1_PA"/>
</dbReference>
<dbReference type="RefSeq" id="WP_014682765.1">
    <property type="nucleotide sequence ID" value="NC_017771.1"/>
</dbReference>
<dbReference type="eggNOG" id="COG0265">
    <property type="taxonomic scope" value="Bacteria"/>
</dbReference>
<dbReference type="Gene3D" id="2.40.10.120">
    <property type="match status" value="1"/>
</dbReference>
<dbReference type="PANTHER" id="PTHR43019">
    <property type="entry name" value="SERINE ENDOPROTEASE DEGS"/>
    <property type="match status" value="1"/>
</dbReference>